<proteinExistence type="inferred from homology"/>
<accession>A0ABD5X3H6</accession>
<comment type="similarity">
    <text evidence="2">Belongs to the DtxR/MntR family.</text>
</comment>
<dbReference type="Pfam" id="PF01325">
    <property type="entry name" value="Fe_dep_repress"/>
    <property type="match status" value="1"/>
</dbReference>
<dbReference type="GO" id="GO:0003677">
    <property type="term" value="F:DNA binding"/>
    <property type="evidence" value="ECO:0007669"/>
    <property type="project" value="UniProtKB-KW"/>
</dbReference>
<feature type="domain" description="HTH dtxR-type" evidence="9">
    <location>
        <begin position="18"/>
        <end position="80"/>
    </location>
</feature>
<sequence>MNKPNQRSADGHEDGVTITPKMEDYLRRIYRLQQESEGRVSNSNLAETLDVTRATVTSMLDTLSSRGLIDWQRYRPVRLTAKGEATALQVLRRHRLVETMLAELFGYALSEVDAEADVLEHHISSRLCQTIEQELGMPQTDPHGDPIPDSDLDIDRTTDVSSLPTVAESSTVEVTRLLSQDEEILEYLVSLGIEPGKTLSLDEITPIGMITVTVESTARQANLPRRIASHVLVK</sequence>
<keyword evidence="6" id="KW-0238">DNA-binding</keyword>
<dbReference type="InterPro" id="IPR022687">
    <property type="entry name" value="HTH_DTXR"/>
</dbReference>
<evidence type="ECO:0000256" key="5">
    <source>
        <dbReference type="ARBA" id="ARBA00023015"/>
    </source>
</evidence>
<dbReference type="PANTHER" id="PTHR33238">
    <property type="entry name" value="IRON (METAL) DEPENDENT REPRESSOR, DTXR FAMILY"/>
    <property type="match status" value="1"/>
</dbReference>
<dbReference type="GO" id="GO:0005737">
    <property type="term" value="C:cytoplasm"/>
    <property type="evidence" value="ECO:0007669"/>
    <property type="project" value="UniProtKB-SubCell"/>
</dbReference>
<reference evidence="10 11" key="1">
    <citation type="journal article" date="2014" name="Int. J. Syst. Evol. Microbiol.">
        <title>Complete genome sequence of Corynebacterium casei LMG S-19264T (=DSM 44701T), isolated from a smear-ripened cheese.</title>
        <authorList>
            <consortium name="US DOE Joint Genome Institute (JGI-PGF)"/>
            <person name="Walter F."/>
            <person name="Albersmeier A."/>
            <person name="Kalinowski J."/>
            <person name="Ruckert C."/>
        </authorList>
    </citation>
    <scope>NUCLEOTIDE SEQUENCE [LARGE SCALE GENOMIC DNA]</scope>
    <source>
        <strain evidence="10 11">CGMCC 4.7215</strain>
    </source>
</reference>
<organism evidence="10 11">
    <name type="scientific">Halovenus rubra</name>
    <dbReference type="NCBI Taxonomy" id="869890"/>
    <lineage>
        <taxon>Archaea</taxon>
        <taxon>Methanobacteriati</taxon>
        <taxon>Methanobacteriota</taxon>
        <taxon>Stenosarchaea group</taxon>
        <taxon>Halobacteria</taxon>
        <taxon>Halobacteriales</taxon>
        <taxon>Haloarculaceae</taxon>
        <taxon>Halovenus</taxon>
    </lineage>
</organism>
<dbReference type="InterPro" id="IPR022689">
    <property type="entry name" value="Iron_dep_repressor"/>
</dbReference>
<dbReference type="EMBL" id="JBHSZQ010000008">
    <property type="protein sequence ID" value="MFC7125671.1"/>
    <property type="molecule type" value="Genomic_DNA"/>
</dbReference>
<dbReference type="AlphaFoldDB" id="A0ABD5X3H6"/>
<evidence type="ECO:0000256" key="4">
    <source>
        <dbReference type="ARBA" id="ARBA00023004"/>
    </source>
</evidence>
<dbReference type="PANTHER" id="PTHR33238:SF7">
    <property type="entry name" value="IRON-DEPENDENT TRANSCRIPTIONAL REGULATOR"/>
    <property type="match status" value="1"/>
</dbReference>
<keyword evidence="5" id="KW-0805">Transcription regulation</keyword>
<evidence type="ECO:0000256" key="1">
    <source>
        <dbReference type="ARBA" id="ARBA00004496"/>
    </source>
</evidence>
<dbReference type="SUPFAM" id="SSF46785">
    <property type="entry name" value="Winged helix' DNA-binding domain"/>
    <property type="match status" value="1"/>
</dbReference>
<dbReference type="Pfam" id="PF04023">
    <property type="entry name" value="FeoA"/>
    <property type="match status" value="1"/>
</dbReference>
<dbReference type="InterPro" id="IPR036390">
    <property type="entry name" value="WH_DNA-bd_sf"/>
</dbReference>
<comment type="subcellular location">
    <subcellularLocation>
        <location evidence="1">Cytoplasm</location>
    </subcellularLocation>
</comment>
<evidence type="ECO:0000259" key="9">
    <source>
        <dbReference type="PROSITE" id="PS50944"/>
    </source>
</evidence>
<dbReference type="InterPro" id="IPR038157">
    <property type="entry name" value="FeoA_core_dom"/>
</dbReference>
<dbReference type="InterPro" id="IPR036388">
    <property type="entry name" value="WH-like_DNA-bd_sf"/>
</dbReference>
<evidence type="ECO:0000256" key="3">
    <source>
        <dbReference type="ARBA" id="ARBA00011738"/>
    </source>
</evidence>
<feature type="region of interest" description="Disordered" evidence="8">
    <location>
        <begin position="137"/>
        <end position="156"/>
    </location>
</feature>
<dbReference type="RefSeq" id="WP_267636939.1">
    <property type="nucleotide sequence ID" value="NZ_JAODIY010000008.1"/>
</dbReference>
<gene>
    <name evidence="10" type="ORF">ACFQJ7_06415</name>
</gene>
<dbReference type="Gene3D" id="2.30.30.90">
    <property type="match status" value="1"/>
</dbReference>
<dbReference type="Gene3D" id="1.10.10.10">
    <property type="entry name" value="Winged helix-like DNA-binding domain superfamily/Winged helix DNA-binding domain"/>
    <property type="match status" value="1"/>
</dbReference>
<evidence type="ECO:0000256" key="7">
    <source>
        <dbReference type="ARBA" id="ARBA00023163"/>
    </source>
</evidence>
<dbReference type="Pfam" id="PF02742">
    <property type="entry name" value="Fe_dep_repr_C"/>
    <property type="match status" value="1"/>
</dbReference>
<dbReference type="InterPro" id="IPR001367">
    <property type="entry name" value="Fe_dep_repressor"/>
</dbReference>
<dbReference type="Proteomes" id="UP001596414">
    <property type="component" value="Unassembled WGS sequence"/>
</dbReference>
<keyword evidence="4" id="KW-0408">Iron</keyword>
<dbReference type="InterPro" id="IPR008988">
    <property type="entry name" value="Transcriptional_repressor_C"/>
</dbReference>
<protein>
    <submittedName>
        <fullName evidence="10">Metal-dependent transcriptional regulator</fullName>
    </submittedName>
</protein>
<dbReference type="SUPFAM" id="SSF50037">
    <property type="entry name" value="C-terminal domain of transcriptional repressors"/>
    <property type="match status" value="1"/>
</dbReference>
<dbReference type="InterPro" id="IPR007167">
    <property type="entry name" value="Fe-transptr_FeoA-like"/>
</dbReference>
<evidence type="ECO:0000256" key="8">
    <source>
        <dbReference type="SAM" id="MobiDB-lite"/>
    </source>
</evidence>
<comment type="caution">
    <text evidence="10">The sequence shown here is derived from an EMBL/GenBank/DDBJ whole genome shotgun (WGS) entry which is preliminary data.</text>
</comment>
<evidence type="ECO:0000313" key="10">
    <source>
        <dbReference type="EMBL" id="MFC7125671.1"/>
    </source>
</evidence>
<evidence type="ECO:0000256" key="6">
    <source>
        <dbReference type="ARBA" id="ARBA00023125"/>
    </source>
</evidence>
<dbReference type="SMART" id="SM00529">
    <property type="entry name" value="HTH_DTXR"/>
    <property type="match status" value="1"/>
</dbReference>
<dbReference type="PROSITE" id="PS50944">
    <property type="entry name" value="HTH_DTXR"/>
    <property type="match status" value="1"/>
</dbReference>
<dbReference type="SMART" id="SM00899">
    <property type="entry name" value="FeoA"/>
    <property type="match status" value="1"/>
</dbReference>
<evidence type="ECO:0000313" key="11">
    <source>
        <dbReference type="Proteomes" id="UP001596414"/>
    </source>
</evidence>
<dbReference type="InterPro" id="IPR050536">
    <property type="entry name" value="DtxR_MntR_Metal-Reg"/>
</dbReference>
<dbReference type="InterPro" id="IPR036421">
    <property type="entry name" value="Fe_dep_repressor_sf"/>
</dbReference>
<keyword evidence="7" id="KW-0804">Transcription</keyword>
<evidence type="ECO:0000256" key="2">
    <source>
        <dbReference type="ARBA" id="ARBA00007871"/>
    </source>
</evidence>
<comment type="subunit">
    <text evidence="3">Homodimer.</text>
</comment>
<name>A0ABD5X3H6_9EURY</name>
<dbReference type="SUPFAM" id="SSF47979">
    <property type="entry name" value="Iron-dependent repressor protein, dimerization domain"/>
    <property type="match status" value="1"/>
</dbReference>